<feature type="compositionally biased region" description="Basic and acidic residues" evidence="1">
    <location>
        <begin position="127"/>
        <end position="153"/>
    </location>
</feature>
<feature type="region of interest" description="Disordered" evidence="1">
    <location>
        <begin position="1"/>
        <end position="26"/>
    </location>
</feature>
<gene>
    <name evidence="2" type="ORF">ILUMI_07798</name>
</gene>
<organism evidence="2 3">
    <name type="scientific">Ignelater luminosus</name>
    <name type="common">Cucubano</name>
    <name type="synonym">Pyrophorus luminosus</name>
    <dbReference type="NCBI Taxonomy" id="2038154"/>
    <lineage>
        <taxon>Eukaryota</taxon>
        <taxon>Metazoa</taxon>
        <taxon>Ecdysozoa</taxon>
        <taxon>Arthropoda</taxon>
        <taxon>Hexapoda</taxon>
        <taxon>Insecta</taxon>
        <taxon>Pterygota</taxon>
        <taxon>Neoptera</taxon>
        <taxon>Endopterygota</taxon>
        <taxon>Coleoptera</taxon>
        <taxon>Polyphaga</taxon>
        <taxon>Elateriformia</taxon>
        <taxon>Elateroidea</taxon>
        <taxon>Elateridae</taxon>
        <taxon>Agrypninae</taxon>
        <taxon>Pyrophorini</taxon>
        <taxon>Ignelater</taxon>
    </lineage>
</organism>
<reference evidence="2" key="1">
    <citation type="submission" date="2019-08" db="EMBL/GenBank/DDBJ databases">
        <title>The genome of the North American firefly Photinus pyralis.</title>
        <authorList>
            <consortium name="Photinus pyralis genome working group"/>
            <person name="Fallon T.R."/>
            <person name="Sander Lower S.E."/>
            <person name="Weng J.-K."/>
        </authorList>
    </citation>
    <scope>NUCLEOTIDE SEQUENCE</scope>
    <source>
        <strain evidence="2">TRF0915ILg1</strain>
        <tissue evidence="2">Whole body</tissue>
    </source>
</reference>
<feature type="compositionally biased region" description="Polar residues" evidence="1">
    <location>
        <begin position="107"/>
        <end position="119"/>
    </location>
</feature>
<keyword evidence="3" id="KW-1185">Reference proteome</keyword>
<dbReference type="AlphaFoldDB" id="A0A8K0GBA1"/>
<dbReference type="PANTHER" id="PTHR47018">
    <property type="entry name" value="CXC DOMAIN-CONTAINING PROTEIN-RELATED"/>
    <property type="match status" value="1"/>
</dbReference>
<sequence length="338" mass="38168">MSDKVSYSRVDSKQASNIDKSPEKITTRVSDVSLCNVLSERRSNLNCEASTNIDNLSDKDSVSDATVDSDDSVANPNFSESSASSSSSNKTSSSSETEEDHEALQKGSANQNYTDNLLESSKRRKECHPSENVKKDRADDGCSPHRDDAHKHTREMARWTNALSDADITTTGVADLSLKSAHVERSRYAQEVWIATKIDQSPQFLYWDIVIELESLLLCSVMSIRTSHFQLFVHALEHVCPWTFALDALHYSRWLSVFVRTLQDLSEPHPYVYLKFCSGHFTSSRTSQLMGEFEENLFPSGKRIQTLPKHHENTKAFDDRFRRHVDQLIAVLNDQGVS</sequence>
<proteinExistence type="predicted"/>
<dbReference type="OrthoDB" id="8300196at2759"/>
<name>A0A8K0GBA1_IGNLU</name>
<accession>A0A8K0GBA1</accession>
<protein>
    <submittedName>
        <fullName evidence="2">Uncharacterized protein</fullName>
    </submittedName>
</protein>
<evidence type="ECO:0000256" key="1">
    <source>
        <dbReference type="SAM" id="MobiDB-lite"/>
    </source>
</evidence>
<dbReference type="EMBL" id="VTPC01003537">
    <property type="protein sequence ID" value="KAF2898395.1"/>
    <property type="molecule type" value="Genomic_DNA"/>
</dbReference>
<dbReference type="PANTHER" id="PTHR47018:SF4">
    <property type="match status" value="1"/>
</dbReference>
<evidence type="ECO:0000313" key="3">
    <source>
        <dbReference type="Proteomes" id="UP000801492"/>
    </source>
</evidence>
<feature type="compositionally biased region" description="Low complexity" evidence="1">
    <location>
        <begin position="79"/>
        <end position="95"/>
    </location>
</feature>
<evidence type="ECO:0000313" key="2">
    <source>
        <dbReference type="EMBL" id="KAF2898395.1"/>
    </source>
</evidence>
<feature type="region of interest" description="Disordered" evidence="1">
    <location>
        <begin position="49"/>
        <end position="153"/>
    </location>
</feature>
<dbReference type="Proteomes" id="UP000801492">
    <property type="component" value="Unassembled WGS sequence"/>
</dbReference>
<comment type="caution">
    <text evidence="2">The sequence shown here is derived from an EMBL/GenBank/DDBJ whole genome shotgun (WGS) entry which is preliminary data.</text>
</comment>